<evidence type="ECO:0000256" key="1">
    <source>
        <dbReference type="SAM" id="MobiDB-lite"/>
    </source>
</evidence>
<dbReference type="Proteomes" id="UP001341281">
    <property type="component" value="Chromosome 01"/>
</dbReference>
<reference evidence="2 3" key="1">
    <citation type="submission" date="2024-02" db="EMBL/GenBank/DDBJ databases">
        <title>High-quality chromosome-scale genome assembly of Pensacola bahiagrass (Paspalum notatum Flugge var. saurae).</title>
        <authorList>
            <person name="Vega J.M."/>
            <person name="Podio M."/>
            <person name="Orjuela J."/>
            <person name="Siena L.A."/>
            <person name="Pessino S.C."/>
            <person name="Combes M.C."/>
            <person name="Mariac C."/>
            <person name="Albertini E."/>
            <person name="Pupilli F."/>
            <person name="Ortiz J.P.A."/>
            <person name="Leblanc O."/>
        </authorList>
    </citation>
    <scope>NUCLEOTIDE SEQUENCE [LARGE SCALE GENOMIC DNA]</scope>
    <source>
        <strain evidence="2">R1</strain>
        <tissue evidence="2">Leaf</tissue>
    </source>
</reference>
<sequence>MKRQREAEYAARGSAVGRPLEARRPDAEAAQAWSGRTLRTSTGTSSGHWRLACTTSVPLHLECMRAGKEVKGSASKDGRLHL</sequence>
<evidence type="ECO:0000313" key="3">
    <source>
        <dbReference type="Proteomes" id="UP001341281"/>
    </source>
</evidence>
<evidence type="ECO:0000313" key="2">
    <source>
        <dbReference type="EMBL" id="WVZ52984.1"/>
    </source>
</evidence>
<dbReference type="EMBL" id="CP144745">
    <property type="protein sequence ID" value="WVZ52984.1"/>
    <property type="molecule type" value="Genomic_DNA"/>
</dbReference>
<gene>
    <name evidence="2" type="ORF">U9M48_003979</name>
</gene>
<proteinExistence type="predicted"/>
<feature type="region of interest" description="Disordered" evidence="1">
    <location>
        <begin position="1"/>
        <end position="47"/>
    </location>
</feature>
<name>A0AAQ3PUN0_PASNO</name>
<feature type="compositionally biased region" description="Low complexity" evidence="1">
    <location>
        <begin position="34"/>
        <end position="47"/>
    </location>
</feature>
<organism evidence="2 3">
    <name type="scientific">Paspalum notatum var. saurae</name>
    <dbReference type="NCBI Taxonomy" id="547442"/>
    <lineage>
        <taxon>Eukaryota</taxon>
        <taxon>Viridiplantae</taxon>
        <taxon>Streptophyta</taxon>
        <taxon>Embryophyta</taxon>
        <taxon>Tracheophyta</taxon>
        <taxon>Spermatophyta</taxon>
        <taxon>Magnoliopsida</taxon>
        <taxon>Liliopsida</taxon>
        <taxon>Poales</taxon>
        <taxon>Poaceae</taxon>
        <taxon>PACMAD clade</taxon>
        <taxon>Panicoideae</taxon>
        <taxon>Andropogonodae</taxon>
        <taxon>Paspaleae</taxon>
        <taxon>Paspalinae</taxon>
        <taxon>Paspalum</taxon>
    </lineage>
</organism>
<accession>A0AAQ3PUN0</accession>
<keyword evidence="3" id="KW-1185">Reference proteome</keyword>
<protein>
    <submittedName>
        <fullName evidence="2">Uncharacterized protein</fullName>
    </submittedName>
</protein>
<dbReference type="AlphaFoldDB" id="A0AAQ3PUN0"/>